<keyword evidence="2" id="KW-0812">Transmembrane</keyword>
<keyword evidence="4" id="KW-1185">Reference proteome</keyword>
<feature type="transmembrane region" description="Helical" evidence="2">
    <location>
        <begin position="6"/>
        <end position="28"/>
    </location>
</feature>
<name>A0A4Q9G9Q9_9RHOB</name>
<keyword evidence="2" id="KW-0472">Membrane</keyword>
<sequence length="109" mass="12450">MDRTQFIIATTLVLFGAFLLGWFASWLIGRLTRATQADPAELDRLMRLLRQTEKDRDAGQAAQERTEADLTARLAAVQAELDAAMDGLRESRAEIEELRDYIERKLARR</sequence>
<reference evidence="3 4" key="1">
    <citation type="submission" date="2019-02" db="EMBL/GenBank/DDBJ databases">
        <title>Paracoccus subflavus sp. nov., isolated from marine sediment of the Pacific Ocean.</title>
        <authorList>
            <person name="Zhang G."/>
        </authorList>
    </citation>
    <scope>NUCLEOTIDE SEQUENCE [LARGE SCALE GENOMIC DNA]</scope>
    <source>
        <strain evidence="3 4">GY0581</strain>
    </source>
</reference>
<dbReference type="EMBL" id="SISK01000002">
    <property type="protein sequence ID" value="TBN42439.1"/>
    <property type="molecule type" value="Genomic_DNA"/>
</dbReference>
<comment type="caution">
    <text evidence="3">The sequence shown here is derived from an EMBL/GenBank/DDBJ whole genome shotgun (WGS) entry which is preliminary data.</text>
</comment>
<dbReference type="Proteomes" id="UP000293520">
    <property type="component" value="Unassembled WGS sequence"/>
</dbReference>
<dbReference type="RefSeq" id="WP_130989869.1">
    <property type="nucleotide sequence ID" value="NZ_SISK01000002.1"/>
</dbReference>
<evidence type="ECO:0000313" key="3">
    <source>
        <dbReference type="EMBL" id="TBN42439.1"/>
    </source>
</evidence>
<dbReference type="AlphaFoldDB" id="A0A4Q9G9Q9"/>
<evidence type="ECO:0000313" key="4">
    <source>
        <dbReference type="Proteomes" id="UP000293520"/>
    </source>
</evidence>
<feature type="coiled-coil region" evidence="1">
    <location>
        <begin position="74"/>
        <end position="108"/>
    </location>
</feature>
<keyword evidence="2" id="KW-1133">Transmembrane helix</keyword>
<proteinExistence type="predicted"/>
<dbReference type="OrthoDB" id="7870250at2"/>
<protein>
    <submittedName>
        <fullName evidence="3">Uncharacterized protein</fullName>
    </submittedName>
</protein>
<accession>A0A4Q9G9Q9</accession>
<gene>
    <name evidence="3" type="ORF">EYE42_03155</name>
</gene>
<keyword evidence="1" id="KW-0175">Coiled coil</keyword>
<evidence type="ECO:0000256" key="1">
    <source>
        <dbReference type="SAM" id="Coils"/>
    </source>
</evidence>
<evidence type="ECO:0000256" key="2">
    <source>
        <dbReference type="SAM" id="Phobius"/>
    </source>
</evidence>
<organism evidence="3 4">
    <name type="scientific">Paracoccus subflavus</name>
    <dbReference type="NCBI Taxonomy" id="2528244"/>
    <lineage>
        <taxon>Bacteria</taxon>
        <taxon>Pseudomonadati</taxon>
        <taxon>Pseudomonadota</taxon>
        <taxon>Alphaproteobacteria</taxon>
        <taxon>Rhodobacterales</taxon>
        <taxon>Paracoccaceae</taxon>
        <taxon>Paracoccus</taxon>
    </lineage>
</organism>